<dbReference type="AlphaFoldDB" id="A0A8S4RVL7"/>
<accession>A0A8S4RVL7</accession>
<sequence length="148" mass="16174">MAWPGGPPGAVELPLHQLPSTDTIDSIVPAATVLDGPRNTIIDGPSTWKIIAIACKHCNKAHVRNTSYTMPNCVHQPEPHLPVIAAATTAHAIQTGYVAWLQEASPTSVSPQRARRAIMLVQILIMMYIATCLMFYVAHVIDYYFTVL</sequence>
<dbReference type="OrthoDB" id="7478068at2759"/>
<proteinExistence type="predicted"/>
<keyword evidence="1" id="KW-0812">Transmembrane</keyword>
<gene>
    <name evidence="2" type="primary">jg11429</name>
    <name evidence="2" type="ORF">PAEG_LOCUS18937</name>
</gene>
<feature type="transmembrane region" description="Helical" evidence="1">
    <location>
        <begin position="117"/>
        <end position="138"/>
    </location>
</feature>
<reference evidence="2" key="1">
    <citation type="submission" date="2022-03" db="EMBL/GenBank/DDBJ databases">
        <authorList>
            <person name="Lindestad O."/>
        </authorList>
    </citation>
    <scope>NUCLEOTIDE SEQUENCE</scope>
</reference>
<keyword evidence="1" id="KW-0472">Membrane</keyword>
<evidence type="ECO:0000256" key="1">
    <source>
        <dbReference type="SAM" id="Phobius"/>
    </source>
</evidence>
<dbReference type="EMBL" id="CAKXAJ010025675">
    <property type="protein sequence ID" value="CAH2242697.1"/>
    <property type="molecule type" value="Genomic_DNA"/>
</dbReference>
<comment type="caution">
    <text evidence="2">The sequence shown here is derived from an EMBL/GenBank/DDBJ whole genome shotgun (WGS) entry which is preliminary data.</text>
</comment>
<name>A0A8S4RVL7_9NEOP</name>
<keyword evidence="1" id="KW-1133">Transmembrane helix</keyword>
<organism evidence="2 3">
    <name type="scientific">Pararge aegeria aegeria</name>
    <dbReference type="NCBI Taxonomy" id="348720"/>
    <lineage>
        <taxon>Eukaryota</taxon>
        <taxon>Metazoa</taxon>
        <taxon>Ecdysozoa</taxon>
        <taxon>Arthropoda</taxon>
        <taxon>Hexapoda</taxon>
        <taxon>Insecta</taxon>
        <taxon>Pterygota</taxon>
        <taxon>Neoptera</taxon>
        <taxon>Endopterygota</taxon>
        <taxon>Lepidoptera</taxon>
        <taxon>Glossata</taxon>
        <taxon>Ditrysia</taxon>
        <taxon>Papilionoidea</taxon>
        <taxon>Nymphalidae</taxon>
        <taxon>Satyrinae</taxon>
        <taxon>Satyrini</taxon>
        <taxon>Parargina</taxon>
        <taxon>Pararge</taxon>
    </lineage>
</organism>
<dbReference type="Proteomes" id="UP000838756">
    <property type="component" value="Unassembled WGS sequence"/>
</dbReference>
<evidence type="ECO:0000313" key="2">
    <source>
        <dbReference type="EMBL" id="CAH2242697.1"/>
    </source>
</evidence>
<protein>
    <submittedName>
        <fullName evidence="2">Jg11429 protein</fullName>
    </submittedName>
</protein>
<evidence type="ECO:0000313" key="3">
    <source>
        <dbReference type="Proteomes" id="UP000838756"/>
    </source>
</evidence>
<keyword evidence="3" id="KW-1185">Reference proteome</keyword>